<evidence type="ECO:0000256" key="2">
    <source>
        <dbReference type="ARBA" id="ARBA00022618"/>
    </source>
</evidence>
<dbReference type="Gene3D" id="3.30.160.540">
    <property type="match status" value="1"/>
</dbReference>
<comment type="function">
    <text evidence="5 7">Cell division inhibitor that blocks the formation of polar Z ring septums. Rapidly oscillates between the poles of the cell to destabilize FtsZ filaments that have formed before they mature into polar Z rings. Prevents FtsZ polymerization.</text>
</comment>
<evidence type="ECO:0000313" key="10">
    <source>
        <dbReference type="EMBL" id="GAP14874.1"/>
    </source>
</evidence>
<reference evidence="10" key="1">
    <citation type="submission" date="2015-07" db="EMBL/GenBank/DDBJ databases">
        <title>Draft Genome Sequences of Anaerolinea thermolimosa IMO-1, Bellilinea caldifistulae GOMI-1, Leptolinea tardivitalis YMTK-2, Levilinea saccharolytica KIBI-1,Longilinea arvoryzae KOME-1, Previously Described as Members of the Anaerolineaceae (Chloroflexi).</title>
        <authorList>
            <person name="Sekiguchi Y."/>
            <person name="Ohashi A."/>
            <person name="Matsuura N."/>
            <person name="Tourlousse M.D."/>
        </authorList>
    </citation>
    <scope>NUCLEOTIDE SEQUENCE [LARGE SCALE GENOMIC DNA]</scope>
    <source>
        <strain evidence="10">KOME-1</strain>
    </source>
</reference>
<dbReference type="Gene3D" id="2.160.20.70">
    <property type="match status" value="1"/>
</dbReference>
<dbReference type="InterPro" id="IPR013033">
    <property type="entry name" value="MinC"/>
</dbReference>
<evidence type="ECO:0000259" key="8">
    <source>
        <dbReference type="Pfam" id="PF03775"/>
    </source>
</evidence>
<evidence type="ECO:0000256" key="1">
    <source>
        <dbReference type="ARBA" id="ARBA00006291"/>
    </source>
</evidence>
<evidence type="ECO:0000256" key="5">
    <source>
        <dbReference type="ARBA" id="ARBA00025606"/>
    </source>
</evidence>
<gene>
    <name evidence="7" type="primary">minC</name>
    <name evidence="10" type="ORF">LARV_02652</name>
</gene>
<keyword evidence="2 7" id="KW-0132">Cell division</keyword>
<dbReference type="Pfam" id="PF05209">
    <property type="entry name" value="MinC_N"/>
    <property type="match status" value="1"/>
</dbReference>
<dbReference type="NCBIfam" id="TIGR01222">
    <property type="entry name" value="minC"/>
    <property type="match status" value="1"/>
</dbReference>
<evidence type="ECO:0000313" key="11">
    <source>
        <dbReference type="Proteomes" id="UP000055060"/>
    </source>
</evidence>
<keyword evidence="4 7" id="KW-0131">Cell cycle</keyword>
<dbReference type="AlphaFoldDB" id="A0A0S7BME0"/>
<accession>A0A0S7BME0</accession>
<dbReference type="InterPro" id="IPR016098">
    <property type="entry name" value="CAP/MinC_C"/>
</dbReference>
<dbReference type="HAMAP" id="MF_00267">
    <property type="entry name" value="MinC"/>
    <property type="match status" value="1"/>
</dbReference>
<dbReference type="EMBL" id="DF967972">
    <property type="protein sequence ID" value="GAP14874.1"/>
    <property type="molecule type" value="Genomic_DNA"/>
</dbReference>
<dbReference type="GO" id="GO:0000902">
    <property type="term" value="P:cell morphogenesis"/>
    <property type="evidence" value="ECO:0007669"/>
    <property type="project" value="InterPro"/>
</dbReference>
<dbReference type="PANTHER" id="PTHR34108">
    <property type="entry name" value="SEPTUM SITE-DETERMINING PROTEIN MINC"/>
    <property type="match status" value="1"/>
</dbReference>
<dbReference type="PANTHER" id="PTHR34108:SF1">
    <property type="entry name" value="SEPTUM SITE-DETERMINING PROTEIN MINC"/>
    <property type="match status" value="1"/>
</dbReference>
<dbReference type="Proteomes" id="UP000055060">
    <property type="component" value="Unassembled WGS sequence"/>
</dbReference>
<evidence type="ECO:0000256" key="7">
    <source>
        <dbReference type="HAMAP-Rule" id="MF_00267"/>
    </source>
</evidence>
<organism evidence="10">
    <name type="scientific">Longilinea arvoryzae</name>
    <dbReference type="NCBI Taxonomy" id="360412"/>
    <lineage>
        <taxon>Bacteria</taxon>
        <taxon>Bacillati</taxon>
        <taxon>Chloroflexota</taxon>
        <taxon>Anaerolineae</taxon>
        <taxon>Anaerolineales</taxon>
        <taxon>Anaerolineaceae</taxon>
        <taxon>Longilinea</taxon>
    </lineage>
</organism>
<evidence type="ECO:0000259" key="9">
    <source>
        <dbReference type="Pfam" id="PF05209"/>
    </source>
</evidence>
<dbReference type="RefSeq" id="WP_172797873.1">
    <property type="nucleotide sequence ID" value="NZ_DF967972.1"/>
</dbReference>
<evidence type="ECO:0000256" key="3">
    <source>
        <dbReference type="ARBA" id="ARBA00023210"/>
    </source>
</evidence>
<comment type="similarity">
    <text evidence="1 7">Belongs to the MinC family.</text>
</comment>
<keyword evidence="11" id="KW-1185">Reference proteome</keyword>
<dbReference type="STRING" id="360412.LARV_02652"/>
<comment type="subunit">
    <text evidence="6 7">Interacts with MinD and FtsZ.</text>
</comment>
<feature type="domain" description="Septum formation inhibitor MinC C-terminal" evidence="8">
    <location>
        <begin position="122"/>
        <end position="219"/>
    </location>
</feature>
<protein>
    <recommendedName>
        <fullName evidence="7">Probable septum site-determining protein MinC</fullName>
    </recommendedName>
</protein>
<dbReference type="Pfam" id="PF03775">
    <property type="entry name" value="MinC_C"/>
    <property type="match status" value="1"/>
</dbReference>
<proteinExistence type="inferred from homology"/>
<sequence>MSEPQIVQIKGIKDGLLVTLGEGEWAGVQDALLTNIEGKASFFQGARMAMEVGNRVLHAAELGLLRDRLSDRGISLWAVVSSSPVTEQTAQVLGLATRLSVPRPERTIRPLDTTLEGENGVFVRRTLRSGFKITSHGHVTVLGDVNPGAEINAGGNVIVWGRVRGSIVAGADGDDTAVVCAITLEPTQLRIANLVANLPFKKMPSQPVCAAIHDGTILIEPWKSKER</sequence>
<dbReference type="InterPro" id="IPR007874">
    <property type="entry name" value="MinC_N"/>
</dbReference>
<evidence type="ECO:0000256" key="6">
    <source>
        <dbReference type="ARBA" id="ARBA00046874"/>
    </source>
</evidence>
<keyword evidence="3 7" id="KW-0717">Septation</keyword>
<dbReference type="GO" id="GO:1901891">
    <property type="term" value="P:regulation of cell septum assembly"/>
    <property type="evidence" value="ECO:0007669"/>
    <property type="project" value="InterPro"/>
</dbReference>
<dbReference type="InterPro" id="IPR036145">
    <property type="entry name" value="MinC_C_sf"/>
</dbReference>
<dbReference type="InterPro" id="IPR005526">
    <property type="entry name" value="Septum_form_inhib_MinC_C"/>
</dbReference>
<evidence type="ECO:0000256" key="4">
    <source>
        <dbReference type="ARBA" id="ARBA00023306"/>
    </source>
</evidence>
<name>A0A0S7BME0_9CHLR</name>
<feature type="domain" description="Septum formation inhibitor MinC N-terminal" evidence="9">
    <location>
        <begin position="7"/>
        <end position="75"/>
    </location>
</feature>
<dbReference type="GO" id="GO:0000917">
    <property type="term" value="P:division septum assembly"/>
    <property type="evidence" value="ECO:0007669"/>
    <property type="project" value="UniProtKB-KW"/>
</dbReference>
<dbReference type="SUPFAM" id="SSF63848">
    <property type="entry name" value="Cell-division inhibitor MinC, C-terminal domain"/>
    <property type="match status" value="1"/>
</dbReference>
<dbReference type="GO" id="GO:0051302">
    <property type="term" value="P:regulation of cell division"/>
    <property type="evidence" value="ECO:0007669"/>
    <property type="project" value="InterPro"/>
</dbReference>